<dbReference type="InterPro" id="IPR050482">
    <property type="entry name" value="Sensor_HK_TwoCompSys"/>
</dbReference>
<dbReference type="InterPro" id="IPR011712">
    <property type="entry name" value="Sig_transdc_His_kin_sub3_dim/P"/>
</dbReference>
<sequence>MTTDARSARQRAMPSRDLAVHLQRARDSERAHLARELHDELGAILTAAKLELACLRTRFGPTGSEINQRFEHLNATLNSGLALKSRIVEGLCPSSLARMGLQASLAALVRDFSQGAAIPATCTWCDVALAPPTQLAVYRLVQECLTNIGKYAGASRIEVSLLDAGRSAVVMVFDNGVGFDVARTNPGQGLAGMRQRIAACGGQLRVVSCPGKGTRIVTVVPKLQVEAGGTTCHPGEEAEPRQVARLVRSVQCDEPSP</sequence>
<dbReference type="InterPro" id="IPR003594">
    <property type="entry name" value="HATPase_dom"/>
</dbReference>
<dbReference type="Proteomes" id="UP001184230">
    <property type="component" value="Unassembled WGS sequence"/>
</dbReference>
<evidence type="ECO:0000256" key="3">
    <source>
        <dbReference type="ARBA" id="ARBA00023012"/>
    </source>
</evidence>
<name>A0ABU1NMK1_9BURK</name>
<accession>A0ABU1NMK1</accession>
<dbReference type="PANTHER" id="PTHR24421:SF58">
    <property type="entry name" value="SIGNAL TRANSDUCTION HISTIDINE-PROTEIN KINASE_PHOSPHATASE UHPB"/>
    <property type="match status" value="1"/>
</dbReference>
<dbReference type="GO" id="GO:0016301">
    <property type="term" value="F:kinase activity"/>
    <property type="evidence" value="ECO:0007669"/>
    <property type="project" value="UniProtKB-KW"/>
</dbReference>
<dbReference type="Pfam" id="PF07730">
    <property type="entry name" value="HisKA_3"/>
    <property type="match status" value="1"/>
</dbReference>
<dbReference type="SUPFAM" id="SSF55874">
    <property type="entry name" value="ATPase domain of HSP90 chaperone/DNA topoisomerase II/histidine kinase"/>
    <property type="match status" value="1"/>
</dbReference>
<feature type="domain" description="Histidine kinase/HSP90-like ATPase" evidence="4">
    <location>
        <begin position="132"/>
        <end position="224"/>
    </location>
</feature>
<keyword evidence="2 5" id="KW-0418">Kinase</keyword>
<dbReference type="CDD" id="cd16917">
    <property type="entry name" value="HATPase_UhpB-NarQ-NarX-like"/>
    <property type="match status" value="1"/>
</dbReference>
<dbReference type="InterPro" id="IPR036890">
    <property type="entry name" value="HATPase_C_sf"/>
</dbReference>
<organism evidence="5 6">
    <name type="scientific">Variovorax soli</name>
    <dbReference type="NCBI Taxonomy" id="376815"/>
    <lineage>
        <taxon>Bacteria</taxon>
        <taxon>Pseudomonadati</taxon>
        <taxon>Pseudomonadota</taxon>
        <taxon>Betaproteobacteria</taxon>
        <taxon>Burkholderiales</taxon>
        <taxon>Comamonadaceae</taxon>
        <taxon>Variovorax</taxon>
    </lineage>
</organism>
<gene>
    <name evidence="5" type="ORF">J2739_004912</name>
</gene>
<comment type="caution">
    <text evidence="5">The sequence shown here is derived from an EMBL/GenBank/DDBJ whole genome shotgun (WGS) entry which is preliminary data.</text>
</comment>
<dbReference type="Gene3D" id="1.20.5.1930">
    <property type="match status" value="1"/>
</dbReference>
<evidence type="ECO:0000313" key="6">
    <source>
        <dbReference type="Proteomes" id="UP001184230"/>
    </source>
</evidence>
<dbReference type="EMBL" id="JAVDRF010000014">
    <property type="protein sequence ID" value="MDR6539116.1"/>
    <property type="molecule type" value="Genomic_DNA"/>
</dbReference>
<dbReference type="Gene3D" id="3.30.565.10">
    <property type="entry name" value="Histidine kinase-like ATPase, C-terminal domain"/>
    <property type="match status" value="1"/>
</dbReference>
<proteinExistence type="predicted"/>
<reference evidence="5 6" key="1">
    <citation type="submission" date="2023-07" db="EMBL/GenBank/DDBJ databases">
        <title>Sorghum-associated microbial communities from plants grown in Nebraska, USA.</title>
        <authorList>
            <person name="Schachtman D."/>
        </authorList>
    </citation>
    <scope>NUCLEOTIDE SEQUENCE [LARGE SCALE GENOMIC DNA]</scope>
    <source>
        <strain evidence="5 6">DS1781</strain>
    </source>
</reference>
<protein>
    <submittedName>
        <fullName evidence="5">Signal transduction histidine kinase</fullName>
    </submittedName>
</protein>
<evidence type="ECO:0000313" key="5">
    <source>
        <dbReference type="EMBL" id="MDR6539116.1"/>
    </source>
</evidence>
<evidence type="ECO:0000256" key="2">
    <source>
        <dbReference type="ARBA" id="ARBA00022777"/>
    </source>
</evidence>
<keyword evidence="6" id="KW-1185">Reference proteome</keyword>
<dbReference type="PANTHER" id="PTHR24421">
    <property type="entry name" value="NITRATE/NITRITE SENSOR PROTEIN NARX-RELATED"/>
    <property type="match status" value="1"/>
</dbReference>
<evidence type="ECO:0000259" key="4">
    <source>
        <dbReference type="SMART" id="SM00387"/>
    </source>
</evidence>
<dbReference type="Pfam" id="PF02518">
    <property type="entry name" value="HATPase_c"/>
    <property type="match status" value="1"/>
</dbReference>
<keyword evidence="3" id="KW-0902">Two-component regulatory system</keyword>
<evidence type="ECO:0000256" key="1">
    <source>
        <dbReference type="ARBA" id="ARBA00022679"/>
    </source>
</evidence>
<dbReference type="SMART" id="SM00387">
    <property type="entry name" value="HATPase_c"/>
    <property type="match status" value="1"/>
</dbReference>
<dbReference type="RefSeq" id="WP_309906565.1">
    <property type="nucleotide sequence ID" value="NZ_JAVDRF010000014.1"/>
</dbReference>
<keyword evidence="1" id="KW-0808">Transferase</keyword>